<accession>A0ABN6M730</accession>
<reference evidence="2 3" key="1">
    <citation type="submission" date="2022-01" db="EMBL/GenBank/DDBJ databases">
        <title>Desulfofustis limnae sp. nov., a novel mesophilic sulfate-reducing bacterium isolated from marsh soil.</title>
        <authorList>
            <person name="Watanabe M."/>
            <person name="Takahashi A."/>
            <person name="Kojima H."/>
            <person name="Fukui M."/>
        </authorList>
    </citation>
    <scope>NUCLEOTIDE SEQUENCE [LARGE SCALE GENOMIC DNA]</scope>
    <source>
        <strain evidence="2 3">PPLL</strain>
    </source>
</reference>
<dbReference type="Proteomes" id="UP000830055">
    <property type="component" value="Chromosome"/>
</dbReference>
<organism evidence="2 3">
    <name type="scientific">Desulfofustis limnaeus</name>
    <dbReference type="NCBI Taxonomy" id="2740163"/>
    <lineage>
        <taxon>Bacteria</taxon>
        <taxon>Pseudomonadati</taxon>
        <taxon>Thermodesulfobacteriota</taxon>
        <taxon>Desulfobulbia</taxon>
        <taxon>Desulfobulbales</taxon>
        <taxon>Desulfocapsaceae</taxon>
        <taxon>Desulfofustis</taxon>
    </lineage>
</organism>
<dbReference type="EMBL" id="AP025516">
    <property type="protein sequence ID" value="BDD88666.1"/>
    <property type="molecule type" value="Genomic_DNA"/>
</dbReference>
<gene>
    <name evidence="2" type="ORF">DPPLL_30310</name>
</gene>
<name>A0ABN6M730_9BACT</name>
<evidence type="ECO:0000313" key="2">
    <source>
        <dbReference type="EMBL" id="BDD88666.1"/>
    </source>
</evidence>
<keyword evidence="1" id="KW-0812">Transmembrane</keyword>
<dbReference type="RefSeq" id="WP_284152003.1">
    <property type="nucleotide sequence ID" value="NZ_AP025516.1"/>
</dbReference>
<keyword evidence="3" id="KW-1185">Reference proteome</keyword>
<keyword evidence="1" id="KW-1133">Transmembrane helix</keyword>
<keyword evidence="1" id="KW-0472">Membrane</keyword>
<protein>
    <submittedName>
        <fullName evidence="2">Uncharacterized protein</fullName>
    </submittedName>
</protein>
<feature type="transmembrane region" description="Helical" evidence="1">
    <location>
        <begin position="12"/>
        <end position="33"/>
    </location>
</feature>
<evidence type="ECO:0000313" key="3">
    <source>
        <dbReference type="Proteomes" id="UP000830055"/>
    </source>
</evidence>
<sequence length="64" mass="6837">MLNSADFIVYLWILPVTLFILLPLALLSIWTVVRTTQAFVGMVSAKESVAPATTEASVAAGART</sequence>
<proteinExistence type="predicted"/>
<evidence type="ECO:0000256" key="1">
    <source>
        <dbReference type="SAM" id="Phobius"/>
    </source>
</evidence>